<evidence type="ECO:0000313" key="2">
    <source>
        <dbReference type="Proteomes" id="UP000009340"/>
    </source>
</evidence>
<dbReference type="AlphaFoldDB" id="K8A2N8"/>
<organism evidence="1 2">
    <name type="scientific">Cronobacter condimenti 1330</name>
    <dbReference type="NCBI Taxonomy" id="1073999"/>
    <lineage>
        <taxon>Bacteria</taxon>
        <taxon>Pseudomonadati</taxon>
        <taxon>Pseudomonadota</taxon>
        <taxon>Gammaproteobacteria</taxon>
        <taxon>Enterobacterales</taxon>
        <taxon>Enterobacteriaceae</taxon>
        <taxon>Cronobacter</taxon>
    </lineage>
</organism>
<dbReference type="Proteomes" id="UP000009340">
    <property type="component" value="Unassembled WGS sequence"/>
</dbReference>
<dbReference type="EMBL" id="CAKW01000104">
    <property type="protein sequence ID" value="CCJ73570.1"/>
    <property type="molecule type" value="Genomic_DNA"/>
</dbReference>
<proteinExistence type="predicted"/>
<sequence length="41" mass="4786">MCKNEHIQSENHTGREEKTLIIFLPSGVPRDVFLQTREKGF</sequence>
<evidence type="ECO:0000313" key="1">
    <source>
        <dbReference type="EMBL" id="CCJ73570.1"/>
    </source>
</evidence>
<accession>K8A2N8</accession>
<gene>
    <name evidence="1" type="ORF">BN137_2947</name>
</gene>
<reference evidence="1" key="1">
    <citation type="submission" date="2012-07" db="EMBL/GenBank/DDBJ databases">
        <authorList>
            <person name="Cummings C."/>
        </authorList>
    </citation>
    <scope>NUCLEOTIDE SEQUENCE</scope>
    <source>
        <strain evidence="1">1330</strain>
    </source>
</reference>
<protein>
    <submittedName>
        <fullName evidence="1">Uncharacterized protein</fullName>
    </submittedName>
</protein>
<name>K8A2N8_9ENTR</name>
<comment type="caution">
    <text evidence="1">The sequence shown here is derived from an EMBL/GenBank/DDBJ whole genome shotgun (WGS) entry which is preliminary data.</text>
</comment>